<evidence type="ECO:0000259" key="4">
    <source>
        <dbReference type="Pfam" id="PF00440"/>
    </source>
</evidence>
<gene>
    <name evidence="5" type="ORF">HHL23_05250</name>
</gene>
<protein>
    <submittedName>
        <fullName evidence="5">TetR/AcrR family transcriptional regulator</fullName>
    </submittedName>
</protein>
<proteinExistence type="predicted"/>
<evidence type="ECO:0000256" key="2">
    <source>
        <dbReference type="ARBA" id="ARBA00023125"/>
    </source>
</evidence>
<name>A0A7Y0AKV2_9FLAO</name>
<dbReference type="AlphaFoldDB" id="A0A7Y0AKV2"/>
<dbReference type="Pfam" id="PF00440">
    <property type="entry name" value="TetR_N"/>
    <property type="match status" value="1"/>
</dbReference>
<evidence type="ECO:0000256" key="3">
    <source>
        <dbReference type="ARBA" id="ARBA00023163"/>
    </source>
</evidence>
<dbReference type="InterPro" id="IPR036271">
    <property type="entry name" value="Tet_transcr_reg_TetR-rel_C_sf"/>
</dbReference>
<dbReference type="SUPFAM" id="SSF46689">
    <property type="entry name" value="Homeodomain-like"/>
    <property type="match status" value="1"/>
</dbReference>
<keyword evidence="2" id="KW-0238">DNA-binding</keyword>
<keyword evidence="3" id="KW-0804">Transcription</keyword>
<organism evidence="5 6">
    <name type="scientific">Chryseobacterium antibioticum</name>
    <dbReference type="NCBI Taxonomy" id="2728847"/>
    <lineage>
        <taxon>Bacteria</taxon>
        <taxon>Pseudomonadati</taxon>
        <taxon>Bacteroidota</taxon>
        <taxon>Flavobacteriia</taxon>
        <taxon>Flavobacteriales</taxon>
        <taxon>Weeksellaceae</taxon>
        <taxon>Chryseobacterium group</taxon>
        <taxon>Chryseobacterium</taxon>
    </lineage>
</organism>
<dbReference type="PANTHER" id="PTHR47506">
    <property type="entry name" value="TRANSCRIPTIONAL REGULATORY PROTEIN"/>
    <property type="match status" value="1"/>
</dbReference>
<dbReference type="InterPro" id="IPR009057">
    <property type="entry name" value="Homeodomain-like_sf"/>
</dbReference>
<sequence length="192" mass="22129">MPRSKEFDYTEKLEVVRNLFWEKGYHATSIHDIVASMKLNRSSIYDTYGNKHDLFLKCLSNYAAFKENQYSKASLVKDKGIESLEYIIRDVVHQTLADNKACLIVKTIFEVAPSDPEVKQFILKNAAVLQTILEHSISQARSEGDIKSESSSSVIARYILSSFSSFWSHYILTQNKKEVTEMVDFLMEQIRK</sequence>
<dbReference type="Proteomes" id="UP000544054">
    <property type="component" value="Unassembled WGS sequence"/>
</dbReference>
<dbReference type="Gene3D" id="1.10.357.10">
    <property type="entry name" value="Tetracycline Repressor, domain 2"/>
    <property type="match status" value="1"/>
</dbReference>
<comment type="caution">
    <text evidence="5">The sequence shown here is derived from an EMBL/GenBank/DDBJ whole genome shotgun (WGS) entry which is preliminary data.</text>
</comment>
<evidence type="ECO:0000313" key="5">
    <source>
        <dbReference type="EMBL" id="NML69198.1"/>
    </source>
</evidence>
<accession>A0A7Y0AKV2</accession>
<dbReference type="RefSeq" id="WP_169233765.1">
    <property type="nucleotide sequence ID" value="NZ_JABBGI010000005.1"/>
</dbReference>
<dbReference type="InterPro" id="IPR001647">
    <property type="entry name" value="HTH_TetR"/>
</dbReference>
<evidence type="ECO:0000256" key="1">
    <source>
        <dbReference type="ARBA" id="ARBA00023015"/>
    </source>
</evidence>
<feature type="domain" description="HTH tetR-type" evidence="4">
    <location>
        <begin position="17"/>
        <end position="56"/>
    </location>
</feature>
<dbReference type="PANTHER" id="PTHR47506:SF10">
    <property type="entry name" value="TRANSCRIPTIONAL REGULATORY PROTEIN"/>
    <property type="match status" value="1"/>
</dbReference>
<dbReference type="SUPFAM" id="SSF48498">
    <property type="entry name" value="Tetracyclin repressor-like, C-terminal domain"/>
    <property type="match status" value="1"/>
</dbReference>
<dbReference type="Gene3D" id="1.10.10.60">
    <property type="entry name" value="Homeodomain-like"/>
    <property type="match status" value="1"/>
</dbReference>
<reference evidence="5 6" key="1">
    <citation type="submission" date="2020-04" db="EMBL/GenBank/DDBJ databases">
        <title>Chryseobacterium sp. RP-3-3 sp. nov., isolated from Jeju soil.</title>
        <authorList>
            <person name="Dahal R.H."/>
        </authorList>
    </citation>
    <scope>NUCLEOTIDE SEQUENCE [LARGE SCALE GENOMIC DNA]</scope>
    <source>
        <strain evidence="5 6">RP-3-3</strain>
    </source>
</reference>
<keyword evidence="6" id="KW-1185">Reference proteome</keyword>
<dbReference type="EMBL" id="JABBGI010000005">
    <property type="protein sequence ID" value="NML69198.1"/>
    <property type="molecule type" value="Genomic_DNA"/>
</dbReference>
<keyword evidence="1" id="KW-0805">Transcription regulation</keyword>
<dbReference type="GO" id="GO:0003677">
    <property type="term" value="F:DNA binding"/>
    <property type="evidence" value="ECO:0007669"/>
    <property type="project" value="UniProtKB-KW"/>
</dbReference>
<evidence type="ECO:0000313" key="6">
    <source>
        <dbReference type="Proteomes" id="UP000544054"/>
    </source>
</evidence>